<reference evidence="3" key="1">
    <citation type="submission" date="2015-10" db="EMBL/GenBank/DDBJ databases">
        <authorList>
            <person name="Lehtovirta-Morley L.E."/>
            <person name="Vieille C."/>
        </authorList>
    </citation>
    <scope>NUCLEOTIDE SEQUENCE [LARGE SCALE GENOMIC DNA]</scope>
</reference>
<dbReference type="InterPro" id="IPR027802">
    <property type="entry name" value="Multi-ubiquitin_dom"/>
</dbReference>
<evidence type="ECO:0000313" key="2">
    <source>
        <dbReference type="EMBL" id="CUR51347.1"/>
    </source>
</evidence>
<dbReference type="Proteomes" id="UP000196239">
    <property type="component" value="Chromosome 1"/>
</dbReference>
<feature type="domain" description="Multi-ubiquitin" evidence="1">
    <location>
        <begin position="11"/>
        <end position="79"/>
    </location>
</feature>
<evidence type="ECO:0000313" key="3">
    <source>
        <dbReference type="Proteomes" id="UP000196239"/>
    </source>
</evidence>
<dbReference type="EMBL" id="LN890280">
    <property type="protein sequence ID" value="CUR51347.1"/>
    <property type="molecule type" value="Genomic_DNA"/>
</dbReference>
<name>A0A128A202_9ARCH</name>
<proteinExistence type="predicted"/>
<gene>
    <name evidence="2" type="ORF">NDEV_0582</name>
</gene>
<protein>
    <recommendedName>
        <fullName evidence="1">Multi-ubiquitin domain-containing protein</fullName>
    </recommendedName>
</protein>
<dbReference type="AlphaFoldDB" id="A0A128A202"/>
<sequence>MSAAKEHDHKFQIFVNGQHKTWEKETISYTEVVNLAFPSHGADEMFAVMYTHGPGNSKGTLVDGQDANVINGMRFDVHRSNKS</sequence>
<evidence type="ECO:0000259" key="1">
    <source>
        <dbReference type="Pfam" id="PF14452"/>
    </source>
</evidence>
<organism evidence="2 3">
    <name type="scientific">Nitrosotalea devaniterrae</name>
    <dbReference type="NCBI Taxonomy" id="1078905"/>
    <lineage>
        <taxon>Archaea</taxon>
        <taxon>Nitrososphaerota</taxon>
        <taxon>Nitrososphaeria</taxon>
        <taxon>Nitrosotaleales</taxon>
        <taxon>Nitrosotaleaceae</taxon>
        <taxon>Nitrosotalea</taxon>
    </lineage>
</organism>
<dbReference type="Pfam" id="PF14452">
    <property type="entry name" value="Multi_ubiq"/>
    <property type="match status" value="1"/>
</dbReference>
<keyword evidence="3" id="KW-1185">Reference proteome</keyword>
<dbReference type="KEGG" id="ndv:NDEV_0582"/>
<accession>A0A128A202</accession>